<proteinExistence type="predicted"/>
<dbReference type="GeneID" id="92046030"/>
<dbReference type="Proteomes" id="UP001433268">
    <property type="component" value="Unassembled WGS sequence"/>
</dbReference>
<feature type="region of interest" description="Disordered" evidence="1">
    <location>
        <begin position="1"/>
        <end position="42"/>
    </location>
</feature>
<accession>A0ABR1WBG9</accession>
<evidence type="ECO:0000313" key="2">
    <source>
        <dbReference type="EMBL" id="KAK8080837.1"/>
    </source>
</evidence>
<keyword evidence="3" id="KW-1185">Reference proteome</keyword>
<organism evidence="2 3">
    <name type="scientific">Apiospora hydei</name>
    <dbReference type="NCBI Taxonomy" id="1337664"/>
    <lineage>
        <taxon>Eukaryota</taxon>
        <taxon>Fungi</taxon>
        <taxon>Dikarya</taxon>
        <taxon>Ascomycota</taxon>
        <taxon>Pezizomycotina</taxon>
        <taxon>Sordariomycetes</taxon>
        <taxon>Xylariomycetidae</taxon>
        <taxon>Amphisphaeriales</taxon>
        <taxon>Apiosporaceae</taxon>
        <taxon>Apiospora</taxon>
    </lineage>
</organism>
<comment type="caution">
    <text evidence="2">The sequence shown here is derived from an EMBL/GenBank/DDBJ whole genome shotgun (WGS) entry which is preliminary data.</text>
</comment>
<protein>
    <recommendedName>
        <fullName evidence="4">Ecp2 effector protein domain-containing protein</fullName>
    </recommendedName>
</protein>
<dbReference type="EMBL" id="JAQQWN010000006">
    <property type="protein sequence ID" value="KAK8080837.1"/>
    <property type="molecule type" value="Genomic_DNA"/>
</dbReference>
<gene>
    <name evidence="2" type="ORF">PG997_008655</name>
</gene>
<name>A0ABR1WBG9_9PEZI</name>
<reference evidence="2 3" key="1">
    <citation type="submission" date="2023-01" db="EMBL/GenBank/DDBJ databases">
        <title>Analysis of 21 Apiospora genomes using comparative genomics revels a genus with tremendous synthesis potential of carbohydrate active enzymes and secondary metabolites.</title>
        <authorList>
            <person name="Sorensen T."/>
        </authorList>
    </citation>
    <scope>NUCLEOTIDE SEQUENCE [LARGE SCALE GENOMIC DNA]</scope>
    <source>
        <strain evidence="2 3">CBS 114990</strain>
    </source>
</reference>
<feature type="compositionally biased region" description="Low complexity" evidence="1">
    <location>
        <begin position="12"/>
        <end position="34"/>
    </location>
</feature>
<sequence>MGNCTLPPRPPVSSQVPVPPTSTTSASKPLSTLPPVMPKPSGFPVVPMPSPRPDFTAPKLPNCGEGTQLVCIGADGGTAQGLNRDELVRAAAHLRSVADTEGDPYWTMDSESQCSEWQIDLGGDAGAVMALAKHIDCGVKSSVLYRDLARTIDGGGDEATTVQKAASLLGACGEAGGMVEVVVDVESAAYNTLEYYDSGAKPWGIVLKLVKSQ</sequence>
<dbReference type="RefSeq" id="XP_066668312.1">
    <property type="nucleotide sequence ID" value="XM_066812970.1"/>
</dbReference>
<evidence type="ECO:0008006" key="4">
    <source>
        <dbReference type="Google" id="ProtNLM"/>
    </source>
</evidence>
<evidence type="ECO:0000313" key="3">
    <source>
        <dbReference type="Proteomes" id="UP001433268"/>
    </source>
</evidence>
<evidence type="ECO:0000256" key="1">
    <source>
        <dbReference type="SAM" id="MobiDB-lite"/>
    </source>
</evidence>